<keyword evidence="1" id="KW-0596">Phosphopantetheine</keyword>
<name>A0A8H6KZ97_9LECA</name>
<gene>
    <name evidence="4" type="ORF">HO173_011298</name>
</gene>
<evidence type="ECO:0000259" key="3">
    <source>
        <dbReference type="Pfam" id="PF07993"/>
    </source>
</evidence>
<dbReference type="InterPro" id="IPR013120">
    <property type="entry name" value="FAR_NAD-bd"/>
</dbReference>
<evidence type="ECO:0000256" key="2">
    <source>
        <dbReference type="ARBA" id="ARBA00022553"/>
    </source>
</evidence>
<dbReference type="PANTHER" id="PTHR43439">
    <property type="entry name" value="PHENYLACETATE-COENZYME A LIGASE"/>
    <property type="match status" value="1"/>
</dbReference>
<accession>A0A8H6KZ97</accession>
<dbReference type="PANTHER" id="PTHR43439:SF2">
    <property type="entry name" value="ENZYME, PUTATIVE (JCVI)-RELATED"/>
    <property type="match status" value="1"/>
</dbReference>
<sequence length="606" mass="66475">MEERINSHLEVRAALVAGAQRLQAALLIELAAEKALSAAERAETLQRIWPTIQGANKDCPTYAMIDKSHILFVNTNKPMLRAGKGAVQRRPTLSLYAEELQALYADAEKFTVPPSTDAKQLIDVHGPENTSSFIRETITKRTGWTQFGDGDNLFLLGIHSLQALLITLSSLASAISELSAMSRQSQIFYQQARQQVIDAIFQEHKNSIDNLVNDLQTEPTKSSAARIAGNKNHTVILTGSTGALGLYLLQVLSNSSSVSHDYRLDRALDSSSTRSQRNNIRRTTSDYPSNRVTFLTADMSQQNFGLERKTYGALLTQATAVIHSAWPVKLNLPLSAFGPQLLGITRLSEFAVSAAHFPVAFFVSSISSVLGYHGSTPSIREEIISDNKAPSPMGYGESKYLAELLLDYASKRLSIDPRIARVGQIAGPVKGQGIWNYQDKIDSVPIDLLAEVLVDLTVNAELQEAPTLLQPEEPGKARVFHPLNPHPVAWESLLPAIVNTLSHSNARTNKINTVPFQAWLQKVRADAEAVGSADIEAMLKVNPAAKLLVFYEKLAEEGKNLEFETPKTEEASSKMRVTGEIQPGCIERWVGAWFAIGKERALGSAW</sequence>
<dbReference type="GeneID" id="59292941"/>
<dbReference type="Proteomes" id="UP000578531">
    <property type="component" value="Unassembled WGS sequence"/>
</dbReference>
<dbReference type="EMBL" id="JACCJC010000070">
    <property type="protein sequence ID" value="KAF6229652.1"/>
    <property type="molecule type" value="Genomic_DNA"/>
</dbReference>
<feature type="domain" description="Thioester reductase (TE)" evidence="3">
    <location>
        <begin position="237"/>
        <end position="431"/>
    </location>
</feature>
<dbReference type="Pfam" id="PF07993">
    <property type="entry name" value="NAD_binding_4"/>
    <property type="match status" value="1"/>
</dbReference>
<dbReference type="AlphaFoldDB" id="A0A8H6KZ97"/>
<evidence type="ECO:0000256" key="1">
    <source>
        <dbReference type="ARBA" id="ARBA00022450"/>
    </source>
</evidence>
<reference evidence="4 5" key="1">
    <citation type="journal article" date="2020" name="Genomics">
        <title>Complete, high-quality genomes from long-read metagenomic sequencing of two wolf lichen thalli reveals enigmatic genome architecture.</title>
        <authorList>
            <person name="McKenzie S.K."/>
            <person name="Walston R.F."/>
            <person name="Allen J.L."/>
        </authorList>
    </citation>
    <scope>NUCLEOTIDE SEQUENCE [LARGE SCALE GENOMIC DNA]</scope>
    <source>
        <strain evidence="4">WasteWater2</strain>
    </source>
</reference>
<dbReference type="InterPro" id="IPR036291">
    <property type="entry name" value="NAD(P)-bd_dom_sf"/>
</dbReference>
<dbReference type="Gene3D" id="3.40.50.720">
    <property type="entry name" value="NAD(P)-binding Rossmann-like Domain"/>
    <property type="match status" value="1"/>
</dbReference>
<keyword evidence="2" id="KW-0597">Phosphoprotein</keyword>
<evidence type="ECO:0000313" key="4">
    <source>
        <dbReference type="EMBL" id="KAF6229652.1"/>
    </source>
</evidence>
<protein>
    <recommendedName>
        <fullName evidence="3">Thioester reductase (TE) domain-containing protein</fullName>
    </recommendedName>
</protein>
<dbReference type="InterPro" id="IPR051414">
    <property type="entry name" value="Adenylate-forming_Reductase"/>
</dbReference>
<organism evidence="4 5">
    <name type="scientific">Letharia columbiana</name>
    <dbReference type="NCBI Taxonomy" id="112416"/>
    <lineage>
        <taxon>Eukaryota</taxon>
        <taxon>Fungi</taxon>
        <taxon>Dikarya</taxon>
        <taxon>Ascomycota</taxon>
        <taxon>Pezizomycotina</taxon>
        <taxon>Lecanoromycetes</taxon>
        <taxon>OSLEUM clade</taxon>
        <taxon>Lecanoromycetidae</taxon>
        <taxon>Lecanorales</taxon>
        <taxon>Lecanorineae</taxon>
        <taxon>Parmeliaceae</taxon>
        <taxon>Letharia</taxon>
    </lineage>
</organism>
<evidence type="ECO:0000313" key="5">
    <source>
        <dbReference type="Proteomes" id="UP000578531"/>
    </source>
</evidence>
<proteinExistence type="predicted"/>
<keyword evidence="5" id="KW-1185">Reference proteome</keyword>
<dbReference type="SUPFAM" id="SSF51735">
    <property type="entry name" value="NAD(P)-binding Rossmann-fold domains"/>
    <property type="match status" value="1"/>
</dbReference>
<dbReference type="Pfam" id="PF23562">
    <property type="entry name" value="AMP-binding_C_3"/>
    <property type="match status" value="1"/>
</dbReference>
<dbReference type="OrthoDB" id="4497474at2759"/>
<comment type="caution">
    <text evidence="4">The sequence shown here is derived from an EMBL/GenBank/DDBJ whole genome shotgun (WGS) entry which is preliminary data.</text>
</comment>
<dbReference type="RefSeq" id="XP_037159844.1">
    <property type="nucleotide sequence ID" value="XM_037313179.1"/>
</dbReference>